<dbReference type="InterPro" id="IPR001264">
    <property type="entry name" value="Glyco_trans_51"/>
</dbReference>
<keyword evidence="14" id="KW-1185">Reference proteome</keyword>
<evidence type="ECO:0000256" key="7">
    <source>
        <dbReference type="ARBA" id="ARBA00022984"/>
    </source>
</evidence>
<feature type="domain" description="Glycosyl transferase family 51" evidence="12">
    <location>
        <begin position="62"/>
        <end position="227"/>
    </location>
</feature>
<dbReference type="UniPathway" id="UPA00219"/>
<keyword evidence="5 11" id="KW-0812">Transmembrane</keyword>
<evidence type="ECO:0000256" key="10">
    <source>
        <dbReference type="ARBA" id="ARBA00023316"/>
    </source>
</evidence>
<dbReference type="GO" id="GO:0071555">
    <property type="term" value="P:cell wall organization"/>
    <property type="evidence" value="ECO:0007669"/>
    <property type="project" value="UniProtKB-KW"/>
</dbReference>
<keyword evidence="10 11" id="KW-0961">Cell wall biogenesis/degradation</keyword>
<dbReference type="InterPro" id="IPR023346">
    <property type="entry name" value="Lysozyme-like_dom_sf"/>
</dbReference>
<dbReference type="Pfam" id="PF00912">
    <property type="entry name" value="Transgly"/>
    <property type="match status" value="1"/>
</dbReference>
<keyword evidence="1 11" id="KW-1003">Cell membrane</keyword>
<comment type="pathway">
    <text evidence="11">Cell wall biogenesis; peptidoglycan biosynthesis.</text>
</comment>
<keyword evidence="9 11" id="KW-0472">Membrane</keyword>
<evidence type="ECO:0000313" key="14">
    <source>
        <dbReference type="Proteomes" id="UP000325302"/>
    </source>
</evidence>
<sequence length="242" mass="27495">MGFVLVRVRFLKKFLRGLLLTPLILFGLFLGWVWLLGQIPVPSSAFMLQHNVRAFFSEEIDYVRYRWVPLQEIPPALRLAVIASEDQNFPDHFGIDIEATRAAIQAYREGRSSGGGSTITQQVAKNLFLWGDRSRLRKVLEWGLAILLEWMWSKERILEVYLNIAQMGKQEYGVGAAADYLLQKPVASITAQEAALIAAVLPSPARFDLRQPSAYMRSRQAFILRQMNALGGERYLQRLSAP</sequence>
<dbReference type="AlphaFoldDB" id="A0A5A9W659"/>
<evidence type="ECO:0000256" key="4">
    <source>
        <dbReference type="ARBA" id="ARBA00022679"/>
    </source>
</evidence>
<comment type="subcellular location">
    <subcellularLocation>
        <location evidence="11">Cell inner membrane</location>
        <topology evidence="11">Single-pass membrane protein</topology>
    </subcellularLocation>
</comment>
<keyword evidence="4 11" id="KW-0808">Transferase</keyword>
<dbReference type="InterPro" id="IPR036950">
    <property type="entry name" value="PBP_transglycosylase"/>
</dbReference>
<accession>A0A5A9W659</accession>
<gene>
    <name evidence="11 13" type="primary">mtgA</name>
    <name evidence="13" type="ORF">E1H14_03660</name>
</gene>
<reference evidence="13 14" key="1">
    <citation type="submission" date="2019-03" db="EMBL/GenBank/DDBJ databases">
        <title>Nitrincola sp. nov. isolated from an Indian soda lake.</title>
        <authorList>
            <person name="Joshi A."/>
            <person name="Thite S.V."/>
            <person name="Joseph N."/>
            <person name="Dhotre D."/>
            <person name="Moorthy M."/>
            <person name="Shouche Y.S."/>
        </authorList>
    </citation>
    <scope>NUCLEOTIDE SEQUENCE [LARGE SCALE GENOMIC DNA]</scope>
    <source>
        <strain evidence="13 14">MEB193</strain>
    </source>
</reference>
<dbReference type="OrthoDB" id="9766909at2"/>
<keyword evidence="8 11" id="KW-1133">Transmembrane helix</keyword>
<dbReference type="GO" id="GO:0009252">
    <property type="term" value="P:peptidoglycan biosynthetic process"/>
    <property type="evidence" value="ECO:0007669"/>
    <property type="project" value="UniProtKB-UniRule"/>
</dbReference>
<dbReference type="GO" id="GO:0016763">
    <property type="term" value="F:pentosyltransferase activity"/>
    <property type="evidence" value="ECO:0007669"/>
    <property type="project" value="InterPro"/>
</dbReference>
<organism evidence="13 14">
    <name type="scientific">Nitrincola tapanii</name>
    <dbReference type="NCBI Taxonomy" id="1708751"/>
    <lineage>
        <taxon>Bacteria</taxon>
        <taxon>Pseudomonadati</taxon>
        <taxon>Pseudomonadota</taxon>
        <taxon>Gammaproteobacteria</taxon>
        <taxon>Oceanospirillales</taxon>
        <taxon>Oceanospirillaceae</taxon>
        <taxon>Nitrincola</taxon>
    </lineage>
</organism>
<dbReference type="NCBIfam" id="TIGR02070">
    <property type="entry name" value="mono_pep_trsgly"/>
    <property type="match status" value="1"/>
</dbReference>
<protein>
    <recommendedName>
        <fullName evidence="11">Biosynthetic peptidoglycan transglycosylase</fullName>
        <ecNumber evidence="11">2.4.99.28</ecNumber>
    </recommendedName>
    <alternativeName>
        <fullName evidence="11">Glycan polymerase</fullName>
    </alternativeName>
    <alternativeName>
        <fullName evidence="11">Peptidoglycan glycosyltransferase MtgA</fullName>
        <shortName evidence="11">PGT</shortName>
    </alternativeName>
</protein>
<evidence type="ECO:0000256" key="8">
    <source>
        <dbReference type="ARBA" id="ARBA00022989"/>
    </source>
</evidence>
<dbReference type="PANTHER" id="PTHR30400:SF0">
    <property type="entry name" value="BIOSYNTHETIC PEPTIDOGLYCAN TRANSGLYCOSYLASE"/>
    <property type="match status" value="1"/>
</dbReference>
<keyword evidence="6 11" id="KW-0133">Cell shape</keyword>
<evidence type="ECO:0000256" key="11">
    <source>
        <dbReference type="HAMAP-Rule" id="MF_00766"/>
    </source>
</evidence>
<dbReference type="Gene3D" id="1.10.3810.10">
    <property type="entry name" value="Biosynthetic peptidoglycan transglycosylase-like"/>
    <property type="match status" value="1"/>
</dbReference>
<proteinExistence type="inferred from homology"/>
<name>A0A5A9W659_9GAMM</name>
<comment type="function">
    <text evidence="11">Peptidoglycan polymerase that catalyzes glycan chain elongation from lipid-linked precursors.</text>
</comment>
<keyword evidence="2 11" id="KW-0997">Cell inner membrane</keyword>
<keyword evidence="7 11" id="KW-0573">Peptidoglycan synthesis</keyword>
<keyword evidence="3 11" id="KW-0328">Glycosyltransferase</keyword>
<dbReference type="GO" id="GO:0005886">
    <property type="term" value="C:plasma membrane"/>
    <property type="evidence" value="ECO:0007669"/>
    <property type="project" value="UniProtKB-SubCell"/>
</dbReference>
<evidence type="ECO:0000259" key="12">
    <source>
        <dbReference type="Pfam" id="PF00912"/>
    </source>
</evidence>
<evidence type="ECO:0000256" key="6">
    <source>
        <dbReference type="ARBA" id="ARBA00022960"/>
    </source>
</evidence>
<comment type="catalytic activity">
    <reaction evidence="11">
        <text>[GlcNAc-(1-&gt;4)-Mur2Ac(oyl-L-Ala-gamma-D-Glu-L-Lys-D-Ala-D-Ala)](n)-di-trans,octa-cis-undecaprenyl diphosphate + beta-D-GlcNAc-(1-&gt;4)-Mur2Ac(oyl-L-Ala-gamma-D-Glu-L-Lys-D-Ala-D-Ala)-di-trans,octa-cis-undecaprenyl diphosphate = [GlcNAc-(1-&gt;4)-Mur2Ac(oyl-L-Ala-gamma-D-Glu-L-Lys-D-Ala-D-Ala)](n+1)-di-trans,octa-cis-undecaprenyl diphosphate + di-trans,octa-cis-undecaprenyl diphosphate + H(+)</text>
        <dbReference type="Rhea" id="RHEA:23708"/>
        <dbReference type="Rhea" id="RHEA-COMP:9602"/>
        <dbReference type="Rhea" id="RHEA-COMP:9603"/>
        <dbReference type="ChEBI" id="CHEBI:15378"/>
        <dbReference type="ChEBI" id="CHEBI:58405"/>
        <dbReference type="ChEBI" id="CHEBI:60033"/>
        <dbReference type="ChEBI" id="CHEBI:78435"/>
        <dbReference type="EC" id="2.4.99.28"/>
    </reaction>
</comment>
<evidence type="ECO:0000256" key="1">
    <source>
        <dbReference type="ARBA" id="ARBA00022475"/>
    </source>
</evidence>
<dbReference type="EMBL" id="SMRS01000002">
    <property type="protein sequence ID" value="KAA0875944.1"/>
    <property type="molecule type" value="Genomic_DNA"/>
</dbReference>
<evidence type="ECO:0000256" key="5">
    <source>
        <dbReference type="ARBA" id="ARBA00022692"/>
    </source>
</evidence>
<dbReference type="InterPro" id="IPR011812">
    <property type="entry name" value="Pep_trsgly"/>
</dbReference>
<evidence type="ECO:0000256" key="2">
    <source>
        <dbReference type="ARBA" id="ARBA00022519"/>
    </source>
</evidence>
<dbReference type="EC" id="2.4.99.28" evidence="11"/>
<dbReference type="Proteomes" id="UP000325302">
    <property type="component" value="Unassembled WGS sequence"/>
</dbReference>
<dbReference type="PANTHER" id="PTHR30400">
    <property type="entry name" value="MONOFUNCTIONAL BIOSYNTHETIC PEPTIDOGLYCAN TRANSGLYCOSYLASE"/>
    <property type="match status" value="1"/>
</dbReference>
<comment type="caution">
    <text evidence="13">The sequence shown here is derived from an EMBL/GenBank/DDBJ whole genome shotgun (WGS) entry which is preliminary data.</text>
</comment>
<evidence type="ECO:0000313" key="13">
    <source>
        <dbReference type="EMBL" id="KAA0875944.1"/>
    </source>
</evidence>
<dbReference type="GO" id="GO:0008360">
    <property type="term" value="P:regulation of cell shape"/>
    <property type="evidence" value="ECO:0007669"/>
    <property type="project" value="UniProtKB-KW"/>
</dbReference>
<comment type="similarity">
    <text evidence="11">Belongs to the glycosyltransferase 51 family.</text>
</comment>
<evidence type="ECO:0000256" key="3">
    <source>
        <dbReference type="ARBA" id="ARBA00022676"/>
    </source>
</evidence>
<dbReference type="HAMAP" id="MF_00766">
    <property type="entry name" value="PGT_MtgA"/>
    <property type="match status" value="1"/>
</dbReference>
<dbReference type="SUPFAM" id="SSF53955">
    <property type="entry name" value="Lysozyme-like"/>
    <property type="match status" value="1"/>
</dbReference>
<evidence type="ECO:0000256" key="9">
    <source>
        <dbReference type="ARBA" id="ARBA00023136"/>
    </source>
</evidence>
<dbReference type="GO" id="GO:0009274">
    <property type="term" value="C:peptidoglycan-based cell wall"/>
    <property type="evidence" value="ECO:0007669"/>
    <property type="project" value="InterPro"/>
</dbReference>
<dbReference type="GO" id="GO:0008955">
    <property type="term" value="F:peptidoglycan glycosyltransferase activity"/>
    <property type="evidence" value="ECO:0007669"/>
    <property type="project" value="UniProtKB-UniRule"/>
</dbReference>